<dbReference type="RefSeq" id="WP_098317030.1">
    <property type="nucleotide sequence ID" value="NZ_NTYF01000023.1"/>
</dbReference>
<evidence type="ECO:0000313" key="2">
    <source>
        <dbReference type="Proteomes" id="UP000219897"/>
    </source>
</evidence>
<organism evidence="1 2">
    <name type="scientific">Bacillus thuringiensis</name>
    <dbReference type="NCBI Taxonomy" id="1428"/>
    <lineage>
        <taxon>Bacteria</taxon>
        <taxon>Bacillati</taxon>
        <taxon>Bacillota</taxon>
        <taxon>Bacilli</taxon>
        <taxon>Bacillales</taxon>
        <taxon>Bacillaceae</taxon>
        <taxon>Bacillus</taxon>
        <taxon>Bacillus cereus group</taxon>
    </lineage>
</organism>
<reference evidence="1 2" key="1">
    <citation type="submission" date="2017-09" db="EMBL/GenBank/DDBJ databases">
        <title>Large-scale bioinformatics analysis of Bacillus genomes uncovers conserved roles of natural products in bacterial physiology.</title>
        <authorList>
            <consortium name="Agbiome Team Llc"/>
            <person name="Bleich R.M."/>
            <person name="Kirk G.J."/>
            <person name="Santa Maria K.C."/>
            <person name="Allen S.E."/>
            <person name="Farag S."/>
            <person name="Shank E.A."/>
            <person name="Bowers A."/>
        </authorList>
    </citation>
    <scope>NUCLEOTIDE SEQUENCE [LARGE SCALE GENOMIC DNA]</scope>
    <source>
        <strain evidence="1 2">AFS005140</strain>
    </source>
</reference>
<gene>
    <name evidence="1" type="ORF">CN495_08010</name>
</gene>
<accession>A0ABD6S780</accession>
<sequence length="148" mass="17285">MKMTQDQMLTYMEQFNGKRYSKDSEQDVVTATKKVVEVLKKYGFQLHSSFRMRTGSVRKKNTSWFYRFKLNEHDYIEVQVGYIEKTKTYGRNRGIKPVLLGFDGLFRVTRVVQEINPATGLPYRIGEIKYVNANYSLVLTSRGWSSGD</sequence>
<comment type="caution">
    <text evidence="1">The sequence shown here is derived from an EMBL/GenBank/DDBJ whole genome shotgun (WGS) entry which is preliminary data.</text>
</comment>
<dbReference type="AlphaFoldDB" id="A0ABD6S780"/>
<proteinExistence type="predicted"/>
<evidence type="ECO:0000313" key="1">
    <source>
        <dbReference type="EMBL" id="PER55689.1"/>
    </source>
</evidence>
<dbReference type="Proteomes" id="UP000219897">
    <property type="component" value="Unassembled WGS sequence"/>
</dbReference>
<name>A0ABD6S780_BACTU</name>
<dbReference type="EMBL" id="NTYF01000023">
    <property type="protein sequence ID" value="PER55689.1"/>
    <property type="molecule type" value="Genomic_DNA"/>
</dbReference>
<protein>
    <submittedName>
        <fullName evidence="1">Uncharacterized protein</fullName>
    </submittedName>
</protein>